<comment type="subcellular location">
    <subcellularLocation>
        <location evidence="1">Cell envelope</location>
    </subcellularLocation>
</comment>
<keyword evidence="6" id="KW-1185">Reference proteome</keyword>
<evidence type="ECO:0000259" key="3">
    <source>
        <dbReference type="Pfam" id="PF25973"/>
    </source>
</evidence>
<evidence type="ECO:0000256" key="1">
    <source>
        <dbReference type="ARBA" id="ARBA00004196"/>
    </source>
</evidence>
<evidence type="ECO:0000259" key="4">
    <source>
        <dbReference type="Pfam" id="PF25990"/>
    </source>
</evidence>
<dbReference type="InterPro" id="IPR050465">
    <property type="entry name" value="UPF0194_transport"/>
</dbReference>
<dbReference type="HOGENOM" id="CLU_018816_14_1_0"/>
<proteinExistence type="predicted"/>
<reference evidence="6" key="1">
    <citation type="journal article" date="2008" name="Proc. Natl. Acad. Sci. U.S.A.">
        <title>Complete genome of the uncultured termite group 1 bacteria in a single host protist cell.</title>
        <authorList>
            <person name="Hongoh Y."/>
            <person name="Sharma V.K."/>
            <person name="Prakash T."/>
            <person name="Noda S."/>
            <person name="Taylor T.D."/>
            <person name="Kudo T."/>
            <person name="Sakaki Y."/>
            <person name="Toyoda A."/>
            <person name="Hattori M."/>
            <person name="Ohkuma M."/>
        </authorList>
    </citation>
    <scope>NUCLEOTIDE SEQUENCE [LARGE SCALE GENOMIC DNA]</scope>
    <source>
        <strain evidence="6">Rs-D17 genomovar Ri2008</strain>
    </source>
</reference>
<dbReference type="InterPro" id="IPR058636">
    <property type="entry name" value="Beta-barrel_YknX"/>
</dbReference>
<keyword evidence="2" id="KW-0175">Coiled coil</keyword>
<dbReference type="AlphaFoldDB" id="B1GZ45"/>
<dbReference type="PANTHER" id="PTHR32347">
    <property type="entry name" value="EFFLUX SYSTEM COMPONENT YKNX-RELATED"/>
    <property type="match status" value="1"/>
</dbReference>
<dbReference type="KEGG" id="rsd:TGRD_044"/>
<name>B1GZ45_ENDTX</name>
<evidence type="ECO:0000313" key="5">
    <source>
        <dbReference type="EMBL" id="BAG13527.1"/>
    </source>
</evidence>
<sequence>MKKFILITILLAVAATAVFLIFKFKPSKQVIDKETTLTPRNLYLELRENGVVNPRNRLEVKSSFNGRIEKILVNEGDKIKKGQIIILMSSSERASMVDAARTISEQEYEKYQNIYKPTPIIAYMDGFIILRQKEPGHDVSSNEVILAMADDLIVKAYIDETDLRYIKKGIRTKMYLDAYPDENFEGIVEHISYESKLLNNVNVYEIRIKPLKKPKAFKSGMTVTVMIIAEFKKNAPAIANTFISEIGDTKTVTVKTGNINKPTLEKREIKTGISDGIFTEILSGLNQDETVVTFKPVKEKN</sequence>
<dbReference type="Pfam" id="PF25973">
    <property type="entry name" value="BSH_CzcB"/>
    <property type="match status" value="1"/>
</dbReference>
<dbReference type="Gene3D" id="2.40.30.170">
    <property type="match status" value="1"/>
</dbReference>
<dbReference type="PANTHER" id="PTHR32347:SF14">
    <property type="entry name" value="EFFLUX SYSTEM COMPONENT YKNX-RELATED"/>
    <property type="match status" value="1"/>
</dbReference>
<accession>B1GZ45</accession>
<dbReference type="InterPro" id="IPR058647">
    <property type="entry name" value="BSH_CzcB-like"/>
</dbReference>
<feature type="domain" description="CzcB-like barrel-sandwich hybrid" evidence="3">
    <location>
        <begin position="59"/>
        <end position="150"/>
    </location>
</feature>
<evidence type="ECO:0000313" key="6">
    <source>
        <dbReference type="Proteomes" id="UP000001691"/>
    </source>
</evidence>
<dbReference type="SUPFAM" id="SSF111369">
    <property type="entry name" value="HlyD-like secretion proteins"/>
    <property type="match status" value="1"/>
</dbReference>
<dbReference type="STRING" id="471821.TGRD_044"/>
<dbReference type="RefSeq" id="WP_015423056.1">
    <property type="nucleotide sequence ID" value="NC_020419.1"/>
</dbReference>
<dbReference type="Proteomes" id="UP000001691">
    <property type="component" value="Chromosome"/>
</dbReference>
<dbReference type="Gene3D" id="2.40.420.20">
    <property type="match status" value="1"/>
</dbReference>
<dbReference type="Gene3D" id="2.40.50.100">
    <property type="match status" value="1"/>
</dbReference>
<dbReference type="EMBL" id="AP009510">
    <property type="protein sequence ID" value="BAG13527.1"/>
    <property type="molecule type" value="Genomic_DNA"/>
</dbReference>
<gene>
    <name evidence="5" type="ordered locus">TGRD_044</name>
</gene>
<protein>
    <submittedName>
        <fullName evidence="5">ABC-type macrolide exporter</fullName>
    </submittedName>
</protein>
<dbReference type="GO" id="GO:0030313">
    <property type="term" value="C:cell envelope"/>
    <property type="evidence" value="ECO:0007669"/>
    <property type="project" value="UniProtKB-SubCell"/>
</dbReference>
<organism evidence="5 6">
    <name type="scientific">Endomicrobium trichonymphae</name>
    <dbReference type="NCBI Taxonomy" id="1408204"/>
    <lineage>
        <taxon>Bacteria</taxon>
        <taxon>Pseudomonadati</taxon>
        <taxon>Elusimicrobiota</taxon>
        <taxon>Endomicrobiia</taxon>
        <taxon>Endomicrobiales</taxon>
        <taxon>Endomicrobiaceae</taxon>
        <taxon>Candidatus Endomicrobiellum</taxon>
    </lineage>
</organism>
<dbReference type="Pfam" id="PF25990">
    <property type="entry name" value="Beta-barrel_YknX"/>
    <property type="match status" value="1"/>
</dbReference>
<evidence type="ECO:0000256" key="2">
    <source>
        <dbReference type="ARBA" id="ARBA00023054"/>
    </source>
</evidence>
<feature type="domain" description="YknX-like beta-barrel" evidence="4">
    <location>
        <begin position="152"/>
        <end position="227"/>
    </location>
</feature>